<name>A0AAE7SPG7_9CAUD</name>
<proteinExistence type="predicted"/>
<reference evidence="2 3" key="1">
    <citation type="journal article" date="2021" name="Microbiol. Resour. Announc.">
        <title>Genome Sequences of Bacteriophages cd2, cd3, and cd4, which Specifically Target Carnobacterium divergens.</title>
        <authorList>
            <person name="Zhang P."/>
            <person name="Britton A.P."/>
            <person name="Visser K.A."/>
            <person name="Welke C.A."/>
            <person name="Wassink H."/>
            <person name="Prins E."/>
            <person name="Yang X."/>
            <person name="Martin-Visscher L.A."/>
        </authorList>
    </citation>
    <scope>NUCLEOTIDE SEQUENCE [LARGE SCALE GENOMIC DNA]</scope>
    <source>
        <strain evidence="3">cd4</strain>
    </source>
</reference>
<dbReference type="EMBL" id="MZ399596">
    <property type="protein sequence ID" value="QXP45399.1"/>
    <property type="molecule type" value="Genomic_DNA"/>
</dbReference>
<evidence type="ECO:0000313" key="3">
    <source>
        <dbReference type="Proteomes" id="UP000828872"/>
    </source>
</evidence>
<organism evidence="2 3">
    <name type="scientific">Carnobacterium phage cd4</name>
    <dbReference type="NCBI Taxonomy" id="2849246"/>
    <lineage>
        <taxon>Viruses</taxon>
        <taxon>Duplodnaviria</taxon>
        <taxon>Heunggongvirae</taxon>
        <taxon>Uroviricota</taxon>
        <taxon>Caudoviricetes</taxon>
        <taxon>Carnodivirus</taxon>
        <taxon>Carnodivirus cd4-like</taxon>
    </lineage>
</organism>
<dbReference type="InterPro" id="IPR018913">
    <property type="entry name" value="BppU_N"/>
</dbReference>
<dbReference type="Gene3D" id="2.60.40.3350">
    <property type="match status" value="1"/>
</dbReference>
<keyword evidence="3" id="KW-1185">Reference proteome</keyword>
<dbReference type="Pfam" id="PF10651">
    <property type="entry name" value="BppU_N"/>
    <property type="match status" value="1"/>
</dbReference>
<accession>A0AAE7SPG7</accession>
<gene>
    <name evidence="2" type="ORF">cd4_002</name>
</gene>
<evidence type="ECO:0000259" key="1">
    <source>
        <dbReference type="Pfam" id="PF10651"/>
    </source>
</evidence>
<protein>
    <submittedName>
        <fullName evidence="2">BppU family baseplate upper protein</fullName>
    </submittedName>
</protein>
<feature type="domain" description="BppU N-terminal" evidence="1">
    <location>
        <begin position="6"/>
        <end position="126"/>
    </location>
</feature>
<evidence type="ECO:0000313" key="2">
    <source>
        <dbReference type="EMBL" id="QXP45399.1"/>
    </source>
</evidence>
<dbReference type="Proteomes" id="UP000828872">
    <property type="component" value="Segment"/>
</dbReference>
<sequence length="138" mass="15916">MVMREYALNVDINLENSFPSIQAIEGEKNAVCLYVFVTDFADPVDLTDYLLGFEASNTQVTITTHEGFNLSNVKNGRFEFLMPKEFFQYYGDYTTSYFTFTKFDSDGDIEQHIKSFRVPYKVLPSVNSKNRKNILRGS</sequence>